<protein>
    <submittedName>
        <fullName evidence="2">Uncharacterized protein</fullName>
    </submittedName>
</protein>
<evidence type="ECO:0000256" key="1">
    <source>
        <dbReference type="SAM" id="MobiDB-lite"/>
    </source>
</evidence>
<gene>
    <name evidence="2" type="ORF">SDC9_108556</name>
</gene>
<accession>A0A645B9H6</accession>
<sequence>MQRFGGFLHGGFSGRNERGEDGDDEYRQGTGENGVQGQAGVDSARDQGHVIGQARKLGEVKADHTKNGIQANTKYLANDRSQKTEQDAFNDKEGPDLAWFHADGTQQTDLAGAFVNRHQQQI</sequence>
<proteinExistence type="predicted"/>
<feature type="region of interest" description="Disordered" evidence="1">
    <location>
        <begin position="1"/>
        <end position="49"/>
    </location>
</feature>
<dbReference type="AlphaFoldDB" id="A0A645B9H6"/>
<comment type="caution">
    <text evidence="2">The sequence shown here is derived from an EMBL/GenBank/DDBJ whole genome shotgun (WGS) entry which is preliminary data.</text>
</comment>
<organism evidence="2">
    <name type="scientific">bioreactor metagenome</name>
    <dbReference type="NCBI Taxonomy" id="1076179"/>
    <lineage>
        <taxon>unclassified sequences</taxon>
        <taxon>metagenomes</taxon>
        <taxon>ecological metagenomes</taxon>
    </lineage>
</organism>
<evidence type="ECO:0000313" key="2">
    <source>
        <dbReference type="EMBL" id="MPM61696.1"/>
    </source>
</evidence>
<reference evidence="2" key="1">
    <citation type="submission" date="2019-08" db="EMBL/GenBank/DDBJ databases">
        <authorList>
            <person name="Kucharzyk K."/>
            <person name="Murdoch R.W."/>
            <person name="Higgins S."/>
            <person name="Loffler F."/>
        </authorList>
    </citation>
    <scope>NUCLEOTIDE SEQUENCE</scope>
</reference>
<name>A0A645B9H6_9ZZZZ</name>
<dbReference type="EMBL" id="VSSQ01018480">
    <property type="protein sequence ID" value="MPM61696.1"/>
    <property type="molecule type" value="Genomic_DNA"/>
</dbReference>